<evidence type="ECO:0008006" key="4">
    <source>
        <dbReference type="Google" id="ProtNLM"/>
    </source>
</evidence>
<reference evidence="2" key="1">
    <citation type="submission" date="2022-08" db="EMBL/GenBank/DDBJ databases">
        <title>Whole genome sequencing of non-tuberculosis mycobacteria type-strains.</title>
        <authorList>
            <person name="Igarashi Y."/>
            <person name="Osugi A."/>
            <person name="Mitarai S."/>
        </authorList>
    </citation>
    <scope>NUCLEOTIDE SEQUENCE</scope>
    <source>
        <strain evidence="2">JCM 16369</strain>
    </source>
</reference>
<keyword evidence="3" id="KW-1185">Reference proteome</keyword>
<sequence length="154" mass="16593">MTEQHDNQSNTAPASTENSQTPEGGTSGTPDAQNGSESPKGNREARYRVERNQAREERDALATRVELLQTRELERIAGEAISNPSDLLALTGKSLSEFLDEDGELDTELVTEAARELLSTRPGLRKQSPAFDPTQGVGGSTPKPKAGWDTLLSS</sequence>
<evidence type="ECO:0000313" key="3">
    <source>
        <dbReference type="Proteomes" id="UP001055337"/>
    </source>
</evidence>
<feature type="region of interest" description="Disordered" evidence="1">
    <location>
        <begin position="120"/>
        <end position="154"/>
    </location>
</feature>
<evidence type="ECO:0000256" key="1">
    <source>
        <dbReference type="SAM" id="MobiDB-lite"/>
    </source>
</evidence>
<feature type="compositionally biased region" description="Polar residues" evidence="1">
    <location>
        <begin position="7"/>
        <end position="39"/>
    </location>
</feature>
<organism evidence="2 3">
    <name type="scientific">Mycolicibacterium crocinum</name>
    <dbReference type="NCBI Taxonomy" id="388459"/>
    <lineage>
        <taxon>Bacteria</taxon>
        <taxon>Bacillati</taxon>
        <taxon>Actinomycetota</taxon>
        <taxon>Actinomycetes</taxon>
        <taxon>Mycobacteriales</taxon>
        <taxon>Mycobacteriaceae</taxon>
        <taxon>Mycolicibacterium</taxon>
    </lineage>
</organism>
<protein>
    <recommendedName>
        <fullName evidence="4">DUF4355 domain-containing protein</fullName>
    </recommendedName>
</protein>
<dbReference type="Proteomes" id="UP001055337">
    <property type="component" value="Chromosome"/>
</dbReference>
<accession>A0ABY3TRC6</accession>
<dbReference type="EMBL" id="CP092362">
    <property type="protein sequence ID" value="ULN42891.1"/>
    <property type="molecule type" value="Genomic_DNA"/>
</dbReference>
<feature type="region of interest" description="Disordered" evidence="1">
    <location>
        <begin position="1"/>
        <end position="60"/>
    </location>
</feature>
<gene>
    <name evidence="2" type="ORF">MI149_07305</name>
</gene>
<feature type="compositionally biased region" description="Basic and acidic residues" evidence="1">
    <location>
        <begin position="40"/>
        <end position="60"/>
    </location>
</feature>
<name>A0ABY3TRC6_9MYCO</name>
<dbReference type="RefSeq" id="WP_240179232.1">
    <property type="nucleotide sequence ID" value="NZ_CP092362.2"/>
</dbReference>
<evidence type="ECO:0000313" key="2">
    <source>
        <dbReference type="EMBL" id="ULN42891.1"/>
    </source>
</evidence>
<proteinExistence type="predicted"/>